<evidence type="ECO:0000313" key="3">
    <source>
        <dbReference type="Proteomes" id="UP000244898"/>
    </source>
</evidence>
<evidence type="ECO:0000256" key="1">
    <source>
        <dbReference type="SAM" id="MobiDB-lite"/>
    </source>
</evidence>
<proteinExistence type="predicted"/>
<protein>
    <submittedName>
        <fullName evidence="2">Uncharacterized protein</fullName>
    </submittedName>
</protein>
<name>A0A2R8CCI8_9RHOB</name>
<accession>A0A2R8CCI8</accession>
<dbReference type="EMBL" id="ONZG01000010">
    <property type="protein sequence ID" value="SPJ30125.1"/>
    <property type="molecule type" value="Genomic_DNA"/>
</dbReference>
<keyword evidence="3" id="KW-1185">Reference proteome</keyword>
<evidence type="ECO:0000313" key="2">
    <source>
        <dbReference type="EMBL" id="SPJ30125.1"/>
    </source>
</evidence>
<gene>
    <name evidence="2" type="ORF">TRM7615_03653</name>
</gene>
<organism evidence="2 3">
    <name type="scientific">Falsiruegeria mediterranea M17</name>
    <dbReference type="NCBI Taxonomy" id="1200281"/>
    <lineage>
        <taxon>Bacteria</taxon>
        <taxon>Pseudomonadati</taxon>
        <taxon>Pseudomonadota</taxon>
        <taxon>Alphaproteobacteria</taxon>
        <taxon>Rhodobacterales</taxon>
        <taxon>Roseobacteraceae</taxon>
        <taxon>Falsiruegeria</taxon>
    </lineage>
</organism>
<dbReference type="Proteomes" id="UP000244898">
    <property type="component" value="Unassembled WGS sequence"/>
</dbReference>
<sequence length="81" mass="9121">MAETGVTRTTVKRMRTRRRQIEEAGLPLPATRKAARNNVLPSDDEVDVIDPAAYEQACQRRDNPKPSLRITIANLFTRTTA</sequence>
<feature type="region of interest" description="Disordered" evidence="1">
    <location>
        <begin position="1"/>
        <end position="39"/>
    </location>
</feature>
<reference evidence="3" key="1">
    <citation type="submission" date="2018-03" db="EMBL/GenBank/DDBJ databases">
        <authorList>
            <person name="Rodrigo-Torres L."/>
            <person name="Arahal R. D."/>
            <person name="Lucena T."/>
        </authorList>
    </citation>
    <scope>NUCLEOTIDE SEQUENCE [LARGE SCALE GENOMIC DNA]</scope>
    <source>
        <strain evidence="3">CECT 7615</strain>
    </source>
</reference>
<dbReference type="AlphaFoldDB" id="A0A2R8CCI8"/>